<reference evidence="2" key="1">
    <citation type="submission" date="2019-07" db="EMBL/GenBank/DDBJ databases">
        <title>Annotation for the trematode Paragonimus miyazaki's.</title>
        <authorList>
            <person name="Choi Y.-J."/>
        </authorList>
    </citation>
    <scope>NUCLEOTIDE SEQUENCE</scope>
    <source>
        <strain evidence="2">Japan</strain>
    </source>
</reference>
<feature type="signal peptide" evidence="1">
    <location>
        <begin position="1"/>
        <end position="25"/>
    </location>
</feature>
<dbReference type="Proteomes" id="UP000822476">
    <property type="component" value="Unassembled WGS sequence"/>
</dbReference>
<name>A0A8S9Z005_9TREM</name>
<proteinExistence type="predicted"/>
<sequence>MMLHQQVFIVCLILAAFNSYSTCVASTNADSSSEAQVSRACPENQRKWARSPTVSIIADDEGISLISLDRCKEECKTRTVVSQSSTINIPCGQASVNLVAPSNPSILPPLLQEHHSPLIQDIVVSIFDNFDMLSANSSSFEK</sequence>
<organism evidence="2 3">
    <name type="scientific">Paragonimus skrjabini miyazakii</name>
    <dbReference type="NCBI Taxonomy" id="59628"/>
    <lineage>
        <taxon>Eukaryota</taxon>
        <taxon>Metazoa</taxon>
        <taxon>Spiralia</taxon>
        <taxon>Lophotrochozoa</taxon>
        <taxon>Platyhelminthes</taxon>
        <taxon>Trematoda</taxon>
        <taxon>Digenea</taxon>
        <taxon>Plagiorchiida</taxon>
        <taxon>Troglotremata</taxon>
        <taxon>Troglotrematidae</taxon>
        <taxon>Paragonimus</taxon>
    </lineage>
</organism>
<accession>A0A8S9Z005</accession>
<keyword evidence="3" id="KW-1185">Reference proteome</keyword>
<dbReference type="AlphaFoldDB" id="A0A8S9Z005"/>
<evidence type="ECO:0000256" key="1">
    <source>
        <dbReference type="SAM" id="SignalP"/>
    </source>
</evidence>
<comment type="caution">
    <text evidence="2">The sequence shown here is derived from an EMBL/GenBank/DDBJ whole genome shotgun (WGS) entry which is preliminary data.</text>
</comment>
<evidence type="ECO:0000313" key="2">
    <source>
        <dbReference type="EMBL" id="KAF7260212.1"/>
    </source>
</evidence>
<keyword evidence="1" id="KW-0732">Signal</keyword>
<feature type="chain" id="PRO_5035721261" evidence="1">
    <location>
        <begin position="26"/>
        <end position="142"/>
    </location>
</feature>
<evidence type="ECO:0000313" key="3">
    <source>
        <dbReference type="Proteomes" id="UP000822476"/>
    </source>
</evidence>
<gene>
    <name evidence="2" type="ORF">EG68_02576</name>
</gene>
<protein>
    <submittedName>
        <fullName evidence="2">Uncharacterized protein</fullName>
    </submittedName>
</protein>
<dbReference type="EMBL" id="JTDE01000844">
    <property type="protein sequence ID" value="KAF7260212.1"/>
    <property type="molecule type" value="Genomic_DNA"/>
</dbReference>